<dbReference type="Proteomes" id="UP001144978">
    <property type="component" value="Unassembled WGS sequence"/>
</dbReference>
<gene>
    <name evidence="1" type="ORF">NUW54_g6536</name>
</gene>
<reference evidence="1" key="1">
    <citation type="submission" date="2022-08" db="EMBL/GenBank/DDBJ databases">
        <title>Genome Sequence of Pycnoporus sanguineus.</title>
        <authorList>
            <person name="Buettner E."/>
        </authorList>
    </citation>
    <scope>NUCLEOTIDE SEQUENCE</scope>
    <source>
        <strain evidence="1">CG-C14</strain>
    </source>
</reference>
<comment type="caution">
    <text evidence="1">The sequence shown here is derived from an EMBL/GenBank/DDBJ whole genome shotgun (WGS) entry which is preliminary data.</text>
</comment>
<keyword evidence="2" id="KW-1185">Reference proteome</keyword>
<organism evidence="1 2">
    <name type="scientific">Trametes sanguinea</name>
    <dbReference type="NCBI Taxonomy" id="158606"/>
    <lineage>
        <taxon>Eukaryota</taxon>
        <taxon>Fungi</taxon>
        <taxon>Dikarya</taxon>
        <taxon>Basidiomycota</taxon>
        <taxon>Agaricomycotina</taxon>
        <taxon>Agaricomycetes</taxon>
        <taxon>Polyporales</taxon>
        <taxon>Polyporaceae</taxon>
        <taxon>Trametes</taxon>
    </lineage>
</organism>
<sequence length="382" mass="43971">MDLCEDIIDLCAAPTVYPIVEDYLFWHYLPEAAKTLKACALTCHDWLPRSIYSYYAGCITFQDTKDVDRLIAVIARHPCVASFVRILRKRLRCFREDRSSAVSKKSPHHRLPWGITMALPYVLQPPLRAISFAHDVALVLRVSHTARPMQVSLGVDKLQALHLHNVRFDPRLYDEQDPAYARLESLAARKPRCTSLRALFLEAPVTLCKYGRDPFSSAPFHQWDPSDTPMFPYECAFGTSVVRLAVTYPSPHVRPTGPIAPRSREYEYISRLASLEELTVLVRRVGSDRSDEWSQAHAFVSWLRDVIIPRVQARKSLQWMRLHILDPHSTKRLFIYQTFQRGNYLDDVFNRAPGLRRLTVQVDSHVQDAYGNGWESGTMCMR</sequence>
<protein>
    <submittedName>
        <fullName evidence="1">Uncharacterized protein</fullName>
    </submittedName>
</protein>
<evidence type="ECO:0000313" key="1">
    <source>
        <dbReference type="EMBL" id="KAJ3001274.1"/>
    </source>
</evidence>
<name>A0ACC1PT52_9APHY</name>
<dbReference type="EMBL" id="JANSHE010001752">
    <property type="protein sequence ID" value="KAJ3001274.1"/>
    <property type="molecule type" value="Genomic_DNA"/>
</dbReference>
<proteinExistence type="predicted"/>
<evidence type="ECO:0000313" key="2">
    <source>
        <dbReference type="Proteomes" id="UP001144978"/>
    </source>
</evidence>
<accession>A0ACC1PT52</accession>